<accession>A0ABX2A6I9</accession>
<evidence type="ECO:0000313" key="3">
    <source>
        <dbReference type="Proteomes" id="UP000757540"/>
    </source>
</evidence>
<dbReference type="EMBL" id="JABEZU010000002">
    <property type="protein sequence ID" value="NOV97213.1"/>
    <property type="molecule type" value="Genomic_DNA"/>
</dbReference>
<reference evidence="2 3" key="1">
    <citation type="submission" date="2020-05" db="EMBL/GenBank/DDBJ databases">
        <title>Genomic Encyclopedia of Type Strains, Phase III (KMG-III): the genomes of soil and plant-associated and newly described type strains.</title>
        <authorList>
            <person name="Whitman W."/>
        </authorList>
    </citation>
    <scope>NUCLEOTIDE SEQUENCE [LARGE SCALE GENOMIC DNA]</scope>
    <source>
        <strain evidence="2 3">KCTC 19046</strain>
    </source>
</reference>
<feature type="coiled-coil region" evidence="1">
    <location>
        <begin position="94"/>
        <end position="121"/>
    </location>
</feature>
<sequence length="330" mass="36110">MADDVQHHPTEPSAVVEGATVLEERIAQAQRDATLLADYLARRARAASALRDAEQAVAQARSRLSSESADVDRLESLSLARLWASLRGDRDERLDAERSEMRRAEYAVAAAQKRQESARDEHGRSQEAVAALGDVAGRREQALADKEAWLWESGTGPGAALVDIAERRGRRQAEQVEIAEAQQAAQDAGQALDAAAGELRGADGWSTYDTFFGGDLLASMAKHNRLDRAAELVRAADAALAHLAVELGDVGERGVGELGVEGMARTFDIWFDNVFSDLSVARHIRDSRDRVEAARAAVDHVRGRLADRLRVVHEDLLELERLRERILLTS</sequence>
<gene>
    <name evidence="2" type="ORF">HDG69_001788</name>
</gene>
<name>A0ABX2A6I9_9MICO</name>
<organism evidence="2 3">
    <name type="scientific">Isoptericola halotolerans</name>
    <dbReference type="NCBI Taxonomy" id="300560"/>
    <lineage>
        <taxon>Bacteria</taxon>
        <taxon>Bacillati</taxon>
        <taxon>Actinomycetota</taxon>
        <taxon>Actinomycetes</taxon>
        <taxon>Micrococcales</taxon>
        <taxon>Promicromonosporaceae</taxon>
        <taxon>Isoptericola</taxon>
    </lineage>
</organism>
<keyword evidence="1" id="KW-0175">Coiled coil</keyword>
<proteinExistence type="predicted"/>
<feature type="coiled-coil region" evidence="1">
    <location>
        <begin position="36"/>
        <end position="70"/>
    </location>
</feature>
<evidence type="ECO:0000256" key="1">
    <source>
        <dbReference type="SAM" id="Coils"/>
    </source>
</evidence>
<comment type="caution">
    <text evidence="2">The sequence shown here is derived from an EMBL/GenBank/DDBJ whole genome shotgun (WGS) entry which is preliminary data.</text>
</comment>
<dbReference type="Proteomes" id="UP000757540">
    <property type="component" value="Unassembled WGS sequence"/>
</dbReference>
<evidence type="ECO:0000313" key="2">
    <source>
        <dbReference type="EMBL" id="NOV97213.1"/>
    </source>
</evidence>
<dbReference type="RefSeq" id="WP_171783450.1">
    <property type="nucleotide sequence ID" value="NZ_BAAAML010000014.1"/>
</dbReference>
<keyword evidence="3" id="KW-1185">Reference proteome</keyword>
<protein>
    <submittedName>
        <fullName evidence="2">Chromosome segregation ATPase</fullName>
    </submittedName>
</protein>